<dbReference type="EMBL" id="JABSTR010000010">
    <property type="protein sequence ID" value="KAH9379757.1"/>
    <property type="molecule type" value="Genomic_DNA"/>
</dbReference>
<keyword evidence="4" id="KW-1185">Reference proteome</keyword>
<gene>
    <name evidence="3" type="ORF">HPB48_013106</name>
</gene>
<feature type="region of interest" description="Disordered" evidence="2">
    <location>
        <begin position="427"/>
        <end position="454"/>
    </location>
</feature>
<keyword evidence="1" id="KW-0175">Coiled coil</keyword>
<proteinExistence type="predicted"/>
<dbReference type="InterPro" id="IPR004244">
    <property type="entry name" value="Transposase_22"/>
</dbReference>
<dbReference type="PANTHER" id="PTHR11505">
    <property type="entry name" value="L1 TRANSPOSABLE ELEMENT-RELATED"/>
    <property type="match status" value="1"/>
</dbReference>
<dbReference type="VEuPathDB" id="VectorBase:HLOH_044962"/>
<dbReference type="AlphaFoldDB" id="A0A9J6GWA5"/>
<evidence type="ECO:0000313" key="3">
    <source>
        <dbReference type="EMBL" id="KAH9379757.1"/>
    </source>
</evidence>
<sequence length="471" mass="54300">MLQLKELKEAETKRDATLSEVNAKLSKLDEVLEISKANEEKIQKLEGTLQQLEKALAWQDRRLNDFEDRSRRNNVVVFGIPEVPKETRQDLEDKVLRKVFGETLGVSVRSVERIHRIGRSQKDRHRPVILRLYDYNEKMELFKNCPKLKCSDVSISHDYSQATQRIRNKLWQSGLQDKRTGDKMQLVHDKLFLNDDVYGLKRTTYQTVKDRRVRITTRSRAKVEETLVRAEEEIARANSTSTTLQLVLHVGTTDILQKEDTTKLAELLSQKLASWSENAPQHSYCVSAIPEINTRGAEIERECCEWNAKVASMCNILGRAVEFLRLAESSTQGNMDDIHYDRRLADFIRHQLAKKVAFFRYNHLSRKELGTSKEDPPALTQSHAAVHPRIDECVCRVDNEQSMAVSPIMPHPLVPADVKDNADIRCPKSTPTCSKMKNTRKRHQHTRHKHKKGKQNLTICLLNIQGNNKLK</sequence>
<name>A0A9J6GWA5_HAELO</name>
<protein>
    <submittedName>
        <fullName evidence="3">Uncharacterized protein</fullName>
    </submittedName>
</protein>
<organism evidence="3 4">
    <name type="scientific">Haemaphysalis longicornis</name>
    <name type="common">Bush tick</name>
    <dbReference type="NCBI Taxonomy" id="44386"/>
    <lineage>
        <taxon>Eukaryota</taxon>
        <taxon>Metazoa</taxon>
        <taxon>Ecdysozoa</taxon>
        <taxon>Arthropoda</taxon>
        <taxon>Chelicerata</taxon>
        <taxon>Arachnida</taxon>
        <taxon>Acari</taxon>
        <taxon>Parasitiformes</taxon>
        <taxon>Ixodida</taxon>
        <taxon>Ixodoidea</taxon>
        <taxon>Ixodidae</taxon>
        <taxon>Haemaphysalinae</taxon>
        <taxon>Haemaphysalis</taxon>
    </lineage>
</organism>
<dbReference type="Proteomes" id="UP000821853">
    <property type="component" value="Chromosome 8"/>
</dbReference>
<accession>A0A9J6GWA5</accession>
<reference evidence="3 4" key="1">
    <citation type="journal article" date="2020" name="Cell">
        <title>Large-Scale Comparative Analyses of Tick Genomes Elucidate Their Genetic Diversity and Vector Capacities.</title>
        <authorList>
            <consortium name="Tick Genome and Microbiome Consortium (TIGMIC)"/>
            <person name="Jia N."/>
            <person name="Wang J."/>
            <person name="Shi W."/>
            <person name="Du L."/>
            <person name="Sun Y."/>
            <person name="Zhan W."/>
            <person name="Jiang J.F."/>
            <person name="Wang Q."/>
            <person name="Zhang B."/>
            <person name="Ji P."/>
            <person name="Bell-Sakyi L."/>
            <person name="Cui X.M."/>
            <person name="Yuan T.T."/>
            <person name="Jiang B.G."/>
            <person name="Yang W.F."/>
            <person name="Lam T.T."/>
            <person name="Chang Q.C."/>
            <person name="Ding S.J."/>
            <person name="Wang X.J."/>
            <person name="Zhu J.G."/>
            <person name="Ruan X.D."/>
            <person name="Zhao L."/>
            <person name="Wei J.T."/>
            <person name="Ye R.Z."/>
            <person name="Que T.C."/>
            <person name="Du C.H."/>
            <person name="Zhou Y.H."/>
            <person name="Cheng J.X."/>
            <person name="Dai P.F."/>
            <person name="Guo W.B."/>
            <person name="Han X.H."/>
            <person name="Huang E.J."/>
            <person name="Li L.F."/>
            <person name="Wei W."/>
            <person name="Gao Y.C."/>
            <person name="Liu J.Z."/>
            <person name="Shao H.Z."/>
            <person name="Wang X."/>
            <person name="Wang C.C."/>
            <person name="Yang T.C."/>
            <person name="Huo Q.B."/>
            <person name="Li W."/>
            <person name="Chen H.Y."/>
            <person name="Chen S.E."/>
            <person name="Zhou L.G."/>
            <person name="Ni X.B."/>
            <person name="Tian J.H."/>
            <person name="Sheng Y."/>
            <person name="Liu T."/>
            <person name="Pan Y.S."/>
            <person name="Xia L.Y."/>
            <person name="Li J."/>
            <person name="Zhao F."/>
            <person name="Cao W.C."/>
        </authorList>
    </citation>
    <scope>NUCLEOTIDE SEQUENCE [LARGE SCALE GENOMIC DNA]</scope>
    <source>
        <strain evidence="3">HaeL-2018</strain>
    </source>
</reference>
<dbReference type="OrthoDB" id="7481777at2759"/>
<evidence type="ECO:0000256" key="2">
    <source>
        <dbReference type="SAM" id="MobiDB-lite"/>
    </source>
</evidence>
<feature type="compositionally biased region" description="Basic residues" evidence="2">
    <location>
        <begin position="437"/>
        <end position="454"/>
    </location>
</feature>
<evidence type="ECO:0000313" key="4">
    <source>
        <dbReference type="Proteomes" id="UP000821853"/>
    </source>
</evidence>
<evidence type="ECO:0000256" key="1">
    <source>
        <dbReference type="SAM" id="Coils"/>
    </source>
</evidence>
<comment type="caution">
    <text evidence="3">The sequence shown here is derived from an EMBL/GenBank/DDBJ whole genome shotgun (WGS) entry which is preliminary data.</text>
</comment>
<dbReference type="Gene3D" id="3.30.70.1820">
    <property type="entry name" value="L1 transposable element, RRM domain"/>
    <property type="match status" value="1"/>
</dbReference>
<feature type="coiled-coil region" evidence="1">
    <location>
        <begin position="35"/>
        <end position="69"/>
    </location>
</feature>
<feature type="coiled-coil region" evidence="1">
    <location>
        <begin position="213"/>
        <end position="240"/>
    </location>
</feature>